<evidence type="ECO:0000256" key="7">
    <source>
        <dbReference type="ARBA" id="ARBA00022827"/>
    </source>
</evidence>
<keyword evidence="8 10" id="KW-0560">Oxidoreductase</keyword>
<evidence type="ECO:0000256" key="10">
    <source>
        <dbReference type="HAMAP-Rule" id="MF_01102"/>
    </source>
</evidence>
<dbReference type="InterPro" id="IPR017610">
    <property type="entry name" value="tRNA_S-uridine_synth_MnmC_C"/>
</dbReference>
<accession>A0A4R2MAW0</accession>
<proteinExistence type="inferred from homology"/>
<evidence type="ECO:0000256" key="6">
    <source>
        <dbReference type="ARBA" id="ARBA00022694"/>
    </source>
</evidence>
<evidence type="ECO:0000313" key="13">
    <source>
        <dbReference type="EMBL" id="TCP01484.1"/>
    </source>
</evidence>
<keyword evidence="4 10" id="KW-0808">Transferase</keyword>
<dbReference type="GO" id="GO:0002097">
    <property type="term" value="P:tRNA wobble base modification"/>
    <property type="evidence" value="ECO:0007669"/>
    <property type="project" value="UniProtKB-UniRule"/>
</dbReference>
<dbReference type="GO" id="GO:0004808">
    <property type="term" value="F:tRNA (5-methylaminomethyl-2-thiouridylate)(34)-methyltransferase activity"/>
    <property type="evidence" value="ECO:0007669"/>
    <property type="project" value="UniProtKB-EC"/>
</dbReference>
<keyword evidence="6 10" id="KW-0819">tRNA processing</keyword>
<reference evidence="13 14" key="1">
    <citation type="submission" date="2019-03" db="EMBL/GenBank/DDBJ databases">
        <title>Genomic Encyclopedia of Type Strains, Phase IV (KMG-IV): sequencing the most valuable type-strain genomes for metagenomic binning, comparative biology and taxonomic classification.</title>
        <authorList>
            <person name="Goeker M."/>
        </authorList>
    </citation>
    <scope>NUCLEOTIDE SEQUENCE [LARGE SCALE GENOMIC DNA]</scope>
    <source>
        <strain evidence="13 14">DSM 1709</strain>
    </source>
</reference>
<evidence type="ECO:0000256" key="4">
    <source>
        <dbReference type="ARBA" id="ARBA00022679"/>
    </source>
</evidence>
<evidence type="ECO:0000259" key="11">
    <source>
        <dbReference type="Pfam" id="PF01266"/>
    </source>
</evidence>
<dbReference type="EC" id="2.1.1.61" evidence="10"/>
<dbReference type="EMBL" id="SLXD01000009">
    <property type="protein sequence ID" value="TCP01484.1"/>
    <property type="molecule type" value="Genomic_DNA"/>
</dbReference>
<dbReference type="Pfam" id="PF01266">
    <property type="entry name" value="DAO"/>
    <property type="match status" value="1"/>
</dbReference>
<keyword evidence="7 10" id="KW-0274">FAD</keyword>
<evidence type="ECO:0000256" key="1">
    <source>
        <dbReference type="ARBA" id="ARBA00022490"/>
    </source>
</evidence>
<dbReference type="Gene3D" id="3.30.9.10">
    <property type="entry name" value="D-Amino Acid Oxidase, subunit A, domain 2"/>
    <property type="match status" value="1"/>
</dbReference>
<dbReference type="RefSeq" id="WP_132648078.1">
    <property type="nucleotide sequence ID" value="NZ_CP181386.1"/>
</dbReference>
<dbReference type="InterPro" id="IPR047785">
    <property type="entry name" value="tRNA_MNMC2"/>
</dbReference>
<dbReference type="InterPro" id="IPR036188">
    <property type="entry name" value="FAD/NAD-bd_sf"/>
</dbReference>
<sequence>MKTEPVVPARIEFDADGRPHAPDFGDVYHAQVGAFEQAQHVFLAGNGLPGRWAGQRRFVIAETGFGLGNNFLATWAAWRDDPARCTQLVFASVERHPPARADLARALRGSPRPELAAELRAAWPPCTPGLHVIDFDAGRVRLLLGYGDAAALLPELRLVADAIYLDGFAPGRNAAMWSQTVFQALARLSAPGTTAATWSVARAVRDGLTAAGFELERRAGIGGKREISVARYAPRYLPPPPPRDAAALPLARDAVVIGAGLAGAAVAQALATEGLAVTVFERQAAPGAETSGNPAGIFHGTVHADDGPHARLLRAGALLAARTYAPLFDAGLVPGSTRGLLRLDAGPVEAMHALAARAGLPADWVRVLETDTASALAGLTLPSPAWFYPGAGWCSPAALAAHWIATPGVAFVGGTEVARLERAGERWRLLDAAGRPLADTAIVVLANASDALRLAASWMPEACAWPLQRVRGQVSAWTGPRSPLVLPVAGGGYALPGPDGGVVFGASSQAGDEDPARREADHAENLAKLKRMTGLQPPPDARAWPGRVGWRLLAEDKMPIIGALPAAVPAHRAEQPRRWPRHEGLFACTALGSRGLTLAPLAGRLVAAMATGAPSPLEQDLVDAVDPARFAARAARRRGG</sequence>
<dbReference type="InterPro" id="IPR008471">
    <property type="entry name" value="MnmC-like_methylTransf"/>
</dbReference>
<dbReference type="Proteomes" id="UP000295106">
    <property type="component" value="Unassembled WGS sequence"/>
</dbReference>
<dbReference type="Pfam" id="PF05430">
    <property type="entry name" value="Methyltransf_30"/>
    <property type="match status" value="1"/>
</dbReference>
<evidence type="ECO:0000256" key="5">
    <source>
        <dbReference type="ARBA" id="ARBA00022691"/>
    </source>
</evidence>
<name>A0A4R2MAW0_RUBGE</name>
<feature type="region of interest" description="tRNA (mnm(5)s(2)U34)-methyltransferase" evidence="10">
    <location>
        <begin position="1"/>
        <end position="233"/>
    </location>
</feature>
<comment type="caution">
    <text evidence="13">The sequence shown here is derived from an EMBL/GenBank/DDBJ whole genome shotgun (WGS) entry which is preliminary data.</text>
</comment>
<evidence type="ECO:0000256" key="2">
    <source>
        <dbReference type="ARBA" id="ARBA00022603"/>
    </source>
</evidence>
<evidence type="ECO:0000256" key="9">
    <source>
        <dbReference type="ARBA" id="ARBA00023268"/>
    </source>
</evidence>
<gene>
    <name evidence="10" type="primary">mnmC</name>
    <name evidence="13" type="ORF">EV684_109121</name>
</gene>
<dbReference type="SUPFAM" id="SSF51905">
    <property type="entry name" value="FAD/NAD(P)-binding domain"/>
    <property type="match status" value="1"/>
</dbReference>
<dbReference type="NCBIfam" id="TIGR03197">
    <property type="entry name" value="MnmC_Cterm"/>
    <property type="match status" value="1"/>
</dbReference>
<comment type="similarity">
    <text evidence="10">In the C-terminal section; belongs to the DAO family.</text>
</comment>
<dbReference type="InterPro" id="IPR006076">
    <property type="entry name" value="FAD-dep_OxRdtase"/>
</dbReference>
<comment type="function">
    <text evidence="10">Catalyzes the last two steps in the biosynthesis of 5-methylaminomethyl-2-thiouridine (mnm(5)s(2)U) at the wobble position (U34) in tRNA. Catalyzes the FAD-dependent demodification of cmnm(5)s(2)U34 to nm(5)s(2)U34, followed by the transfer of a methyl group from S-adenosyl-L-methionine to nm(5)s(2)U34, to form mnm(5)s(2)U34.</text>
</comment>
<dbReference type="HAMAP" id="MF_01102">
    <property type="entry name" value="MnmC"/>
    <property type="match status" value="1"/>
</dbReference>
<feature type="domain" description="FAD dependent oxidoreductase" evidence="11">
    <location>
        <begin position="253"/>
        <end position="609"/>
    </location>
</feature>
<comment type="catalytic activity">
    <reaction evidence="10">
        <text>5-aminomethyl-2-thiouridine(34) in tRNA + S-adenosyl-L-methionine = 5-methylaminomethyl-2-thiouridine(34) in tRNA + S-adenosyl-L-homocysteine + H(+)</text>
        <dbReference type="Rhea" id="RHEA:19569"/>
        <dbReference type="Rhea" id="RHEA-COMP:10195"/>
        <dbReference type="Rhea" id="RHEA-COMP:10197"/>
        <dbReference type="ChEBI" id="CHEBI:15378"/>
        <dbReference type="ChEBI" id="CHEBI:57856"/>
        <dbReference type="ChEBI" id="CHEBI:59789"/>
        <dbReference type="ChEBI" id="CHEBI:74454"/>
        <dbReference type="ChEBI" id="CHEBI:74455"/>
        <dbReference type="EC" id="2.1.1.61"/>
    </reaction>
</comment>
<protein>
    <recommendedName>
        <fullName evidence="10">tRNA 5-methylaminomethyl-2-thiouridine biosynthesis bifunctional protein MnmC</fullName>
        <shortName evidence="10">tRNA mnm(5)s(2)U biosynthesis bifunctional protein</shortName>
    </recommendedName>
    <domain>
        <recommendedName>
            <fullName evidence="10">tRNA (mnm(5)s(2)U34)-methyltransferase</fullName>
            <ecNumber evidence="10">2.1.1.61</ecNumber>
        </recommendedName>
    </domain>
    <domain>
        <recommendedName>
            <fullName evidence="10">FAD-dependent cmnm(5)s(2)U34 oxidoreductase</fullName>
            <ecNumber evidence="10">1.5.-.-</ecNumber>
        </recommendedName>
    </domain>
</protein>
<keyword evidence="1 10" id="KW-0963">Cytoplasm</keyword>
<dbReference type="InterPro" id="IPR029063">
    <property type="entry name" value="SAM-dependent_MTases_sf"/>
</dbReference>
<dbReference type="GO" id="GO:0005737">
    <property type="term" value="C:cytoplasm"/>
    <property type="evidence" value="ECO:0007669"/>
    <property type="project" value="UniProtKB-SubCell"/>
</dbReference>
<keyword evidence="2 10" id="KW-0489">Methyltransferase</keyword>
<evidence type="ECO:0000313" key="14">
    <source>
        <dbReference type="Proteomes" id="UP000295106"/>
    </source>
</evidence>
<comment type="similarity">
    <text evidence="10">In the N-terminal section; belongs to the methyltransferase superfamily. tRNA (mnm(5)s(2)U34)-methyltransferase family.</text>
</comment>
<evidence type="ECO:0000256" key="3">
    <source>
        <dbReference type="ARBA" id="ARBA00022630"/>
    </source>
</evidence>
<dbReference type="Gene3D" id="3.50.50.60">
    <property type="entry name" value="FAD/NAD(P)-binding domain"/>
    <property type="match status" value="1"/>
</dbReference>
<dbReference type="PANTHER" id="PTHR13847:SF283">
    <property type="entry name" value="TRNA 5-METHYLAMINOMETHYL-2-THIOURIDINE BIOSYNTHESIS BIFUNCTIONAL PROTEIN MNMC"/>
    <property type="match status" value="1"/>
</dbReference>
<organism evidence="13 14">
    <name type="scientific">Rubrivivax gelatinosus</name>
    <name type="common">Rhodocyclus gelatinosus</name>
    <name type="synonym">Rhodopseudomonas gelatinosa</name>
    <dbReference type="NCBI Taxonomy" id="28068"/>
    <lineage>
        <taxon>Bacteria</taxon>
        <taxon>Pseudomonadati</taxon>
        <taxon>Pseudomonadota</taxon>
        <taxon>Betaproteobacteria</taxon>
        <taxon>Burkholderiales</taxon>
        <taxon>Sphaerotilaceae</taxon>
        <taxon>Rubrivivax</taxon>
    </lineage>
</organism>
<dbReference type="AlphaFoldDB" id="A0A4R2MAW0"/>
<dbReference type="EC" id="1.5.-.-" evidence="10"/>
<dbReference type="OrthoDB" id="9786494at2"/>
<comment type="cofactor">
    <cofactor evidence="10">
        <name>FAD</name>
        <dbReference type="ChEBI" id="CHEBI:57692"/>
    </cofactor>
</comment>
<dbReference type="GeneID" id="99685993"/>
<feature type="region of interest" description="FAD-dependent cmnm(5)s(2)U34 oxidoreductase" evidence="10">
    <location>
        <begin position="257"/>
        <end position="640"/>
    </location>
</feature>
<evidence type="ECO:0000259" key="12">
    <source>
        <dbReference type="Pfam" id="PF05430"/>
    </source>
</evidence>
<dbReference type="InterPro" id="IPR023032">
    <property type="entry name" value="tRNA_MAMT_biosynth_bifunc_MnmC"/>
</dbReference>
<keyword evidence="5 10" id="KW-0949">S-adenosyl-L-methionine</keyword>
<dbReference type="PANTHER" id="PTHR13847">
    <property type="entry name" value="SARCOSINE DEHYDROGENASE-RELATED"/>
    <property type="match status" value="1"/>
</dbReference>
<feature type="domain" description="MnmC-like methyltransferase" evidence="12">
    <location>
        <begin position="114"/>
        <end position="230"/>
    </location>
</feature>
<dbReference type="GO" id="GO:0032259">
    <property type="term" value="P:methylation"/>
    <property type="evidence" value="ECO:0007669"/>
    <property type="project" value="UniProtKB-KW"/>
</dbReference>
<evidence type="ECO:0000256" key="8">
    <source>
        <dbReference type="ARBA" id="ARBA00023002"/>
    </source>
</evidence>
<dbReference type="GO" id="GO:0016645">
    <property type="term" value="F:oxidoreductase activity, acting on the CH-NH group of donors"/>
    <property type="evidence" value="ECO:0007669"/>
    <property type="project" value="InterPro"/>
</dbReference>
<keyword evidence="3 10" id="KW-0285">Flavoprotein</keyword>
<comment type="subcellular location">
    <subcellularLocation>
        <location evidence="10">Cytoplasm</location>
    </subcellularLocation>
</comment>
<dbReference type="GO" id="GO:0050660">
    <property type="term" value="F:flavin adenine dinucleotide binding"/>
    <property type="evidence" value="ECO:0007669"/>
    <property type="project" value="UniProtKB-UniRule"/>
</dbReference>
<dbReference type="Gene3D" id="3.40.50.150">
    <property type="entry name" value="Vaccinia Virus protein VP39"/>
    <property type="match status" value="1"/>
</dbReference>
<dbReference type="NCBIfam" id="NF033855">
    <property type="entry name" value="tRNA_MNMC2"/>
    <property type="match status" value="1"/>
</dbReference>
<keyword evidence="9 10" id="KW-0511">Multifunctional enzyme</keyword>